<keyword evidence="6 10" id="KW-1133">Transmembrane helix</keyword>
<feature type="transmembrane region" description="Helical" evidence="10">
    <location>
        <begin position="193"/>
        <end position="211"/>
    </location>
</feature>
<feature type="transmembrane region" description="Helical" evidence="10">
    <location>
        <begin position="51"/>
        <end position="69"/>
    </location>
</feature>
<evidence type="ECO:0000256" key="5">
    <source>
        <dbReference type="ARBA" id="ARBA00022692"/>
    </source>
</evidence>
<reference evidence="11" key="2">
    <citation type="submission" date="2021-04" db="EMBL/GenBank/DDBJ databases">
        <authorList>
            <person name="Gilroy R."/>
        </authorList>
    </citation>
    <scope>NUCLEOTIDE SEQUENCE</scope>
    <source>
        <strain evidence="11">ChiW4-1371</strain>
    </source>
</reference>
<evidence type="ECO:0000313" key="12">
    <source>
        <dbReference type="Proteomes" id="UP000824176"/>
    </source>
</evidence>
<feature type="transmembrane region" description="Helical" evidence="10">
    <location>
        <begin position="156"/>
        <end position="173"/>
    </location>
</feature>
<dbReference type="PIRSF" id="PIRSF500217">
    <property type="entry name" value="AlgI"/>
    <property type="match status" value="1"/>
</dbReference>
<evidence type="ECO:0000256" key="1">
    <source>
        <dbReference type="ARBA" id="ARBA00004651"/>
    </source>
</evidence>
<feature type="transmembrane region" description="Helical" evidence="10">
    <location>
        <begin position="419"/>
        <end position="437"/>
    </location>
</feature>
<dbReference type="InterPro" id="IPR028362">
    <property type="entry name" value="AlgI"/>
</dbReference>
<keyword evidence="5 10" id="KW-0812">Transmembrane</keyword>
<dbReference type="PIRSF" id="PIRSF016636">
    <property type="entry name" value="AlgI_DltB"/>
    <property type="match status" value="1"/>
</dbReference>
<evidence type="ECO:0000256" key="6">
    <source>
        <dbReference type="ARBA" id="ARBA00022989"/>
    </source>
</evidence>
<feature type="transmembrane region" description="Helical" evidence="10">
    <location>
        <begin position="12"/>
        <end position="31"/>
    </location>
</feature>
<organism evidence="11 12">
    <name type="scientific">Candidatus Mucispirillum faecigallinarum</name>
    <dbReference type="NCBI Taxonomy" id="2838699"/>
    <lineage>
        <taxon>Bacteria</taxon>
        <taxon>Pseudomonadati</taxon>
        <taxon>Deferribacterota</taxon>
        <taxon>Deferribacteres</taxon>
        <taxon>Deferribacterales</taxon>
        <taxon>Mucispirillaceae</taxon>
        <taxon>Mucispirillum</taxon>
    </lineage>
</organism>
<feature type="transmembrane region" description="Helical" evidence="10">
    <location>
        <begin position="223"/>
        <end position="244"/>
    </location>
</feature>
<dbReference type="InterPro" id="IPR051085">
    <property type="entry name" value="MB_O-acyltransferase"/>
</dbReference>
<comment type="similarity">
    <text evidence="2 9">Belongs to the membrane-bound acyltransferase family.</text>
</comment>
<dbReference type="PANTHER" id="PTHR13285:SF23">
    <property type="entry name" value="TEICHOIC ACID D-ALANYLTRANSFERASE"/>
    <property type="match status" value="1"/>
</dbReference>
<evidence type="ECO:0000256" key="2">
    <source>
        <dbReference type="ARBA" id="ARBA00010323"/>
    </source>
</evidence>
<comment type="subcellular location">
    <subcellularLocation>
        <location evidence="1">Cell membrane</location>
        <topology evidence="1">Multi-pass membrane protein</topology>
    </subcellularLocation>
</comment>
<proteinExistence type="inferred from homology"/>
<evidence type="ECO:0000256" key="7">
    <source>
        <dbReference type="ARBA" id="ARBA00023136"/>
    </source>
</evidence>
<accession>A0A9D2GT72</accession>
<dbReference type="InterPro" id="IPR004299">
    <property type="entry name" value="MBOAT_fam"/>
</dbReference>
<comment type="caution">
    <text evidence="11">The sequence shown here is derived from an EMBL/GenBank/DDBJ whole genome shotgun (WGS) entry which is preliminary data.</text>
</comment>
<reference evidence="11" key="1">
    <citation type="journal article" date="2021" name="PeerJ">
        <title>Extensive microbial diversity within the chicken gut microbiome revealed by metagenomics and culture.</title>
        <authorList>
            <person name="Gilroy R."/>
            <person name="Ravi A."/>
            <person name="Getino M."/>
            <person name="Pursley I."/>
            <person name="Horton D.L."/>
            <person name="Alikhan N.F."/>
            <person name="Baker D."/>
            <person name="Gharbi K."/>
            <person name="Hall N."/>
            <person name="Watson M."/>
            <person name="Adriaenssens E.M."/>
            <person name="Foster-Nyarko E."/>
            <person name="Jarju S."/>
            <person name="Secka A."/>
            <person name="Antonio M."/>
            <person name="Oren A."/>
            <person name="Chaudhuri R.R."/>
            <person name="La Ragione R."/>
            <person name="Hildebrand F."/>
            <person name="Pallen M.J."/>
        </authorList>
    </citation>
    <scope>NUCLEOTIDE SEQUENCE</scope>
    <source>
        <strain evidence="11">ChiW4-1371</strain>
    </source>
</reference>
<dbReference type="GO" id="GO:0016746">
    <property type="term" value="F:acyltransferase activity"/>
    <property type="evidence" value="ECO:0007669"/>
    <property type="project" value="UniProtKB-KW"/>
</dbReference>
<feature type="transmembrane region" description="Helical" evidence="10">
    <location>
        <begin position="329"/>
        <end position="346"/>
    </location>
</feature>
<gene>
    <name evidence="11" type="ORF">H9804_06355</name>
</gene>
<protein>
    <recommendedName>
        <fullName evidence="13">MBOAT family protein</fullName>
    </recommendedName>
</protein>
<dbReference type="InterPro" id="IPR024194">
    <property type="entry name" value="Ac/AlaTfrase_AlgI/DltB"/>
</dbReference>
<dbReference type="GO" id="GO:0042121">
    <property type="term" value="P:alginic acid biosynthetic process"/>
    <property type="evidence" value="ECO:0007669"/>
    <property type="project" value="InterPro"/>
</dbReference>
<evidence type="ECO:0000256" key="3">
    <source>
        <dbReference type="ARBA" id="ARBA00022475"/>
    </source>
</evidence>
<dbReference type="EMBL" id="DXAQ01000097">
    <property type="protein sequence ID" value="HIZ89547.1"/>
    <property type="molecule type" value="Genomic_DNA"/>
</dbReference>
<evidence type="ECO:0000256" key="8">
    <source>
        <dbReference type="ARBA" id="ARBA00023315"/>
    </source>
</evidence>
<keyword evidence="3 9" id="KW-1003">Cell membrane</keyword>
<feature type="transmembrane region" description="Helical" evidence="10">
    <location>
        <begin position="281"/>
        <end position="308"/>
    </location>
</feature>
<keyword evidence="4 9" id="KW-0808">Transferase</keyword>
<dbReference type="GO" id="GO:0005886">
    <property type="term" value="C:plasma membrane"/>
    <property type="evidence" value="ECO:0007669"/>
    <property type="project" value="UniProtKB-SubCell"/>
</dbReference>
<feature type="transmembrane region" description="Helical" evidence="10">
    <location>
        <begin position="81"/>
        <end position="105"/>
    </location>
</feature>
<dbReference type="AlphaFoldDB" id="A0A9D2GT72"/>
<feature type="transmembrane region" description="Helical" evidence="10">
    <location>
        <begin position="125"/>
        <end position="144"/>
    </location>
</feature>
<dbReference type="PANTHER" id="PTHR13285">
    <property type="entry name" value="ACYLTRANSFERASE"/>
    <property type="match status" value="1"/>
</dbReference>
<dbReference type="Pfam" id="PF03062">
    <property type="entry name" value="MBOAT"/>
    <property type="match status" value="1"/>
</dbReference>
<name>A0A9D2GT72_9BACT</name>
<keyword evidence="8 9" id="KW-0012">Acyltransferase</keyword>
<sequence>MSLIFYMWSSPQYLLVMIGVIIINYFAGIYIDKYDAVGGGHGQKLKKQVLIAGIIINVAVLFIFKYLTFTLRSVNEFISMLGFNTFTFMNIVLPVGISFYIFQSISYLVDIYRKDAPVQKSIQNLALYISMFPQLVAGPIVRYNSIAQDIERERHIPFEVFILGAKIFILGLAKKVLIANQMAVIADTMFAQNAAYITAVNAWIGAVAYTFQIYFDFSGYSDMAIGLGLMIGFKFPVNFNYPYISYSITDFWRRWHISLSSWFRDYVYIPLGGNRVKVSRMYINLLIVFTITGIWHGANWTFLVWGLFHGLFLVIEKITGLNKTEKYKPARWIITMLIVIIAWVFFRADTIHDALNYIKAMFGFNKNAEELISSSMYLENAAYYVLMVIGLVGSTPLIKRYFLRNIDAFDTVYVNKATVLIQNIFMILLLVMVYIMLANNTYNPFIYFRF</sequence>
<keyword evidence="7 9" id="KW-0472">Membrane</keyword>
<evidence type="ECO:0000313" key="11">
    <source>
        <dbReference type="EMBL" id="HIZ89547.1"/>
    </source>
</evidence>
<dbReference type="Proteomes" id="UP000824176">
    <property type="component" value="Unassembled WGS sequence"/>
</dbReference>
<evidence type="ECO:0000256" key="10">
    <source>
        <dbReference type="SAM" id="Phobius"/>
    </source>
</evidence>
<evidence type="ECO:0008006" key="13">
    <source>
        <dbReference type="Google" id="ProtNLM"/>
    </source>
</evidence>
<feature type="transmembrane region" description="Helical" evidence="10">
    <location>
        <begin position="381"/>
        <end position="398"/>
    </location>
</feature>
<evidence type="ECO:0000256" key="4">
    <source>
        <dbReference type="ARBA" id="ARBA00022679"/>
    </source>
</evidence>
<evidence type="ECO:0000256" key="9">
    <source>
        <dbReference type="PIRNR" id="PIRNR016636"/>
    </source>
</evidence>